<keyword evidence="12 14" id="KW-0472">Membrane</keyword>
<dbReference type="NCBIfam" id="TIGR01939">
    <property type="entry name" value="nqrD"/>
    <property type="match status" value="1"/>
</dbReference>
<evidence type="ECO:0000313" key="18">
    <source>
        <dbReference type="Proteomes" id="UP000254626"/>
    </source>
</evidence>
<dbReference type="Proteomes" id="UP000057088">
    <property type="component" value="Chromosome 2"/>
</dbReference>
<dbReference type="PANTHER" id="PTHR30586:SF1">
    <property type="entry name" value="NA(+)-TRANSLOCATING NADH-QUINONE REDUCTASE SUBUNIT D"/>
    <property type="match status" value="1"/>
</dbReference>
<evidence type="ECO:0000256" key="10">
    <source>
        <dbReference type="ARBA" id="ARBA00023065"/>
    </source>
</evidence>
<dbReference type="InterPro" id="IPR011292">
    <property type="entry name" value="NqrD"/>
</dbReference>
<keyword evidence="4" id="KW-0997">Cell inner membrane</keyword>
<keyword evidence="3 14" id="KW-1003">Cell membrane</keyword>
<evidence type="ECO:0000256" key="3">
    <source>
        <dbReference type="ARBA" id="ARBA00022475"/>
    </source>
</evidence>
<evidence type="ECO:0000256" key="11">
    <source>
        <dbReference type="ARBA" id="ARBA00023075"/>
    </source>
</evidence>
<evidence type="ECO:0000256" key="6">
    <source>
        <dbReference type="ARBA" id="ARBA00022967"/>
    </source>
</evidence>
<evidence type="ECO:0000313" key="17">
    <source>
        <dbReference type="Proteomes" id="UP000057088"/>
    </source>
</evidence>
<dbReference type="GeneID" id="29386305"/>
<evidence type="ECO:0000256" key="14">
    <source>
        <dbReference type="HAMAP-Rule" id="MF_00428"/>
    </source>
</evidence>
<dbReference type="GO" id="GO:0005886">
    <property type="term" value="C:plasma membrane"/>
    <property type="evidence" value="ECO:0007669"/>
    <property type="project" value="UniProtKB-SubCell"/>
</dbReference>
<reference evidence="17" key="1">
    <citation type="submission" date="2015-12" db="EMBL/GenBank/DDBJ databases">
        <title>FDA dAtabase for Regulatory Grade micrObial Sequences (FDA-ARGOS): Supporting development and validation of Infectious Disease Dx tests.</title>
        <authorList>
            <person name="Hoffmann M."/>
            <person name="Allard M."/>
            <person name="Evans P."/>
            <person name="Brown E."/>
            <person name="Tallon L.J."/>
            <person name="Sadzewicz L."/>
            <person name="Sengamalay N."/>
            <person name="Ott S."/>
            <person name="Godinez A."/>
            <person name="Nagaraj S."/>
            <person name="Vyas G."/>
            <person name="Aluvathingal J."/>
            <person name="Nadendla S."/>
            <person name="Geyer C."/>
            <person name="Sichtig H."/>
        </authorList>
    </citation>
    <scope>NUCLEOTIDE SEQUENCE [LARGE SCALE GENOMIC DNA]</scope>
    <source>
        <strain evidence="17">ATCC 33809</strain>
    </source>
</reference>
<keyword evidence="5 14" id="KW-0812">Transmembrane</keyword>
<dbReference type="Pfam" id="PF02508">
    <property type="entry name" value="Rnf-Nqr"/>
    <property type="match status" value="1"/>
</dbReference>
<keyword evidence="6 14" id="KW-1278">Translocase</keyword>
<dbReference type="GO" id="GO:0016655">
    <property type="term" value="F:oxidoreductase activity, acting on NAD(P)H, quinone or similar compound as acceptor"/>
    <property type="evidence" value="ECO:0007669"/>
    <property type="project" value="UniProtKB-UniRule"/>
</dbReference>
<comment type="similarity">
    <text evidence="14">Belongs to the NqrDE/RnfAE family.</text>
</comment>
<feature type="transmembrane region" description="Helical" evidence="14">
    <location>
        <begin position="134"/>
        <end position="155"/>
    </location>
</feature>
<dbReference type="PIRSF" id="PIRSF006102">
    <property type="entry name" value="NQR_DE"/>
    <property type="match status" value="1"/>
</dbReference>
<evidence type="ECO:0000313" key="16">
    <source>
        <dbReference type="EMBL" id="SUP20837.1"/>
    </source>
</evidence>
<dbReference type="EMBL" id="UHIP01000001">
    <property type="protein sequence ID" value="SUP20837.1"/>
    <property type="molecule type" value="Genomic_DNA"/>
</dbReference>
<organism evidence="16 18">
    <name type="scientific">Vibrio fluvialis</name>
    <dbReference type="NCBI Taxonomy" id="676"/>
    <lineage>
        <taxon>Bacteria</taxon>
        <taxon>Pseudomonadati</taxon>
        <taxon>Pseudomonadota</taxon>
        <taxon>Gammaproteobacteria</taxon>
        <taxon>Vibrionales</taxon>
        <taxon>Vibrionaceae</taxon>
        <taxon>Vibrio</taxon>
    </lineage>
</organism>
<dbReference type="NCBIfam" id="NF006777">
    <property type="entry name" value="PRK09292.1"/>
    <property type="match status" value="1"/>
</dbReference>
<keyword evidence="17" id="KW-1185">Reference proteome</keyword>
<keyword evidence="7 14" id="KW-1133">Transmembrane helix</keyword>
<evidence type="ECO:0000256" key="9">
    <source>
        <dbReference type="ARBA" id="ARBA00023053"/>
    </source>
</evidence>
<keyword evidence="11 14" id="KW-0830">Ubiquinone</keyword>
<proteinExistence type="inferred from homology"/>
<evidence type="ECO:0000256" key="2">
    <source>
        <dbReference type="ARBA" id="ARBA00022448"/>
    </source>
</evidence>
<feature type="transmembrane region" description="Helical" evidence="14">
    <location>
        <begin position="101"/>
        <end position="122"/>
    </location>
</feature>
<dbReference type="Proteomes" id="UP000254626">
    <property type="component" value="Unassembled WGS sequence"/>
</dbReference>
<keyword evidence="16" id="KW-0560">Oxidoreductase</keyword>
<keyword evidence="8 14" id="KW-0520">NAD</keyword>
<comment type="subunit">
    <text evidence="14">Composed of six subunits; NqrA, NqrB, NqrC, NqrD, NqrE and NqrF.</text>
</comment>
<dbReference type="AlphaFoldDB" id="A0AAX2LKG5"/>
<evidence type="ECO:0000256" key="13">
    <source>
        <dbReference type="ARBA" id="ARBA00023201"/>
    </source>
</evidence>
<dbReference type="EC" id="7.2.1.1" evidence="14"/>
<dbReference type="EMBL" id="CP014035">
    <property type="protein sequence ID" value="AMF93655.1"/>
    <property type="molecule type" value="Genomic_DNA"/>
</dbReference>
<dbReference type="GO" id="GO:0006814">
    <property type="term" value="P:sodium ion transport"/>
    <property type="evidence" value="ECO:0007669"/>
    <property type="project" value="UniProtKB-UniRule"/>
</dbReference>
<keyword evidence="9 14" id="KW-0915">Sodium</keyword>
<dbReference type="InterPro" id="IPR003667">
    <property type="entry name" value="NqrDE/RnfAE"/>
</dbReference>
<accession>A0AAX2LKG5</accession>
<reference evidence="15" key="2">
    <citation type="submission" date="2018-01" db="EMBL/GenBank/DDBJ databases">
        <title>FDA dAtabase for Regulatory Grade micrObial Sequences (FDA-ARGOS): Supporting development and validation of Infectious Disease Dx tests.</title>
        <authorList>
            <person name="Hoffmann M."/>
            <person name="Allard M."/>
            <person name="Evans P."/>
            <person name="Brown E."/>
            <person name="Tallon L."/>
            <person name="Sadzewicz L."/>
            <person name="Sengamalay N."/>
            <person name="Ott S."/>
            <person name="Godinez A."/>
            <person name="Nagaraj S."/>
            <person name="Vyas G."/>
            <person name="Aluvathingal J."/>
            <person name="Nadendla S."/>
            <person name="Geyer C."/>
            <person name="Sichtig H."/>
        </authorList>
    </citation>
    <scope>NUCLEOTIDE SEQUENCE</scope>
    <source>
        <strain evidence="15">ATCC 33809</strain>
    </source>
</reference>
<keyword evidence="10 14" id="KW-0406">Ion transport</keyword>
<reference evidence="16 18" key="3">
    <citation type="submission" date="2018-06" db="EMBL/GenBank/DDBJ databases">
        <authorList>
            <consortium name="Pathogen Informatics"/>
            <person name="Doyle S."/>
        </authorList>
    </citation>
    <scope>NUCLEOTIDE SEQUENCE [LARGE SCALE GENOMIC DNA]</scope>
    <source>
        <strain evidence="16 18">NCTC11327</strain>
    </source>
</reference>
<name>A0AAX2LKG5_VIBFL</name>
<evidence type="ECO:0000313" key="15">
    <source>
        <dbReference type="EMBL" id="AMF93655.1"/>
    </source>
</evidence>
<keyword evidence="2 14" id="KW-0813">Transport</keyword>
<dbReference type="KEGG" id="vfl:AL536_08945"/>
<dbReference type="HAMAP" id="MF_00428">
    <property type="entry name" value="NqrD"/>
    <property type="match status" value="1"/>
</dbReference>
<dbReference type="PANTHER" id="PTHR30586">
    <property type="entry name" value="ELECTRON TRANSPORT COMPLEX PROTEIN RNFE"/>
    <property type="match status" value="1"/>
</dbReference>
<evidence type="ECO:0000256" key="1">
    <source>
        <dbReference type="ARBA" id="ARBA00004429"/>
    </source>
</evidence>
<comment type="subcellular location">
    <subcellularLocation>
        <location evidence="1">Cell inner membrane</location>
        <topology evidence="1">Multi-pass membrane protein</topology>
    </subcellularLocation>
    <subcellularLocation>
        <location evidence="14">Cell membrane</location>
        <topology evidence="14">Multi-pass membrane protein</topology>
    </subcellularLocation>
</comment>
<dbReference type="RefSeq" id="WP_020331620.1">
    <property type="nucleotide sequence ID" value="NZ_AP028128.1"/>
</dbReference>
<feature type="transmembrane region" description="Helical" evidence="14">
    <location>
        <begin position="175"/>
        <end position="196"/>
    </location>
</feature>
<comment type="function">
    <text evidence="14">NQR complex catalyzes the reduction of ubiquinone-1 to ubiquinol by two successive reactions, coupled with the transport of Na(+) ions from the cytoplasm to the periplasm. NqrA to NqrE are probably involved in the second step, the conversion of ubisemiquinone to ubiquinol.</text>
</comment>
<protein>
    <recommendedName>
        <fullName evidence="14">Na(+)-translocating NADH-quinone reductase subunit D</fullName>
        <shortName evidence="14">Na(+)-NQR subunit D</shortName>
        <shortName evidence="14">Na(+)-translocating NQR subunit D</shortName>
        <ecNumber evidence="14">7.2.1.1</ecNumber>
    </recommendedName>
    <alternativeName>
        <fullName evidence="14">NQR complex subunit D</fullName>
    </alternativeName>
    <alternativeName>
        <fullName evidence="14">NQR-1 subunit D</fullName>
    </alternativeName>
</protein>
<evidence type="ECO:0000256" key="7">
    <source>
        <dbReference type="ARBA" id="ARBA00022989"/>
    </source>
</evidence>
<keyword evidence="13 14" id="KW-0739">Sodium transport</keyword>
<feature type="transmembrane region" description="Helical" evidence="14">
    <location>
        <begin position="41"/>
        <end position="61"/>
    </location>
</feature>
<evidence type="ECO:0000256" key="8">
    <source>
        <dbReference type="ARBA" id="ARBA00023027"/>
    </source>
</evidence>
<evidence type="ECO:0000256" key="4">
    <source>
        <dbReference type="ARBA" id="ARBA00022519"/>
    </source>
</evidence>
<gene>
    <name evidence="14 16" type="primary">nqrD</name>
    <name evidence="15" type="ORF">AL536_08945</name>
    <name evidence="16" type="ORF">NCTC11327_00517</name>
</gene>
<evidence type="ECO:0000256" key="12">
    <source>
        <dbReference type="ARBA" id="ARBA00023136"/>
    </source>
</evidence>
<dbReference type="NCBIfam" id="NF009070">
    <property type="entry name" value="PRK12405.1"/>
    <property type="match status" value="1"/>
</dbReference>
<feature type="transmembrane region" description="Helical" evidence="14">
    <location>
        <begin position="73"/>
        <end position="95"/>
    </location>
</feature>
<comment type="catalytic activity">
    <reaction evidence="14">
        <text>a ubiquinone + n Na(+)(in) + NADH + H(+) = a ubiquinol + n Na(+)(out) + NAD(+)</text>
        <dbReference type="Rhea" id="RHEA:47748"/>
        <dbReference type="Rhea" id="RHEA-COMP:9565"/>
        <dbReference type="Rhea" id="RHEA-COMP:9566"/>
        <dbReference type="ChEBI" id="CHEBI:15378"/>
        <dbReference type="ChEBI" id="CHEBI:16389"/>
        <dbReference type="ChEBI" id="CHEBI:17976"/>
        <dbReference type="ChEBI" id="CHEBI:29101"/>
        <dbReference type="ChEBI" id="CHEBI:57540"/>
        <dbReference type="ChEBI" id="CHEBI:57945"/>
        <dbReference type="EC" id="7.2.1.1"/>
    </reaction>
</comment>
<evidence type="ECO:0000256" key="5">
    <source>
        <dbReference type="ARBA" id="ARBA00022692"/>
    </source>
</evidence>
<sequence>MSSAKDLKKSVLAPVLDNNPIALQVLGVCSALAVTTKLETAFVMTLAVMFVTALSNFFVSLIRNHIPNSVRIIVQMAIIASLVIVVDQILKAYLYDISKQLSVFVGLIITNCIVMGRAEAFAMKSAPIPSFIDGIGNGLGYGFVLISVGFFRELLGSGKLFGMEVLPLISKGGWYQPNGLMLLAPSAFFLIGFMIWTIRTFKPEQVEAKE</sequence>